<evidence type="ECO:0000313" key="10">
    <source>
        <dbReference type="Proteomes" id="UP000006790"/>
    </source>
</evidence>
<dbReference type="EC" id="5.6.2.1" evidence="6"/>
<dbReference type="PANTHER" id="PTHR11390:SF21">
    <property type="entry name" value="DNA TOPOISOMERASE 3-ALPHA"/>
    <property type="match status" value="1"/>
</dbReference>
<comment type="catalytic activity">
    <reaction evidence="1 6">
        <text>ATP-independent breakage of single-stranded DNA, followed by passage and rejoining.</text>
        <dbReference type="EC" id="5.6.2.1"/>
    </reaction>
</comment>
<name>G8JT78_ERECY</name>
<dbReference type="InterPro" id="IPR013497">
    <property type="entry name" value="Topo_IA_cen"/>
</dbReference>
<protein>
    <recommendedName>
        <fullName evidence="6">DNA topoisomerase</fullName>
        <ecNumber evidence="6">5.6.2.1</ecNumber>
    </recommendedName>
</protein>
<dbReference type="GO" id="GO:0007131">
    <property type="term" value="P:reciprocal meiotic recombination"/>
    <property type="evidence" value="ECO:0007669"/>
    <property type="project" value="EnsemblFungi"/>
</dbReference>
<dbReference type="InterPro" id="IPR023406">
    <property type="entry name" value="Topo_IA_AS"/>
</dbReference>
<dbReference type="GO" id="GO:0000724">
    <property type="term" value="P:double-strand break repair via homologous recombination"/>
    <property type="evidence" value="ECO:0007669"/>
    <property type="project" value="EnsemblFungi"/>
</dbReference>
<dbReference type="SMART" id="SM00437">
    <property type="entry name" value="TOP1Ac"/>
    <property type="match status" value="1"/>
</dbReference>
<dbReference type="InterPro" id="IPR006171">
    <property type="entry name" value="TOPRIM_dom"/>
</dbReference>
<dbReference type="InterPro" id="IPR003601">
    <property type="entry name" value="Topo_IA_2"/>
</dbReference>
<dbReference type="FunFam" id="3.40.50.140:FF:000003">
    <property type="entry name" value="DNA topoisomerase"/>
    <property type="match status" value="1"/>
</dbReference>
<dbReference type="GO" id="GO:0006301">
    <property type="term" value="P:DNA damage tolerance"/>
    <property type="evidence" value="ECO:0007669"/>
    <property type="project" value="EnsemblFungi"/>
</dbReference>
<dbReference type="GO" id="GO:0033260">
    <property type="term" value="P:nuclear DNA replication"/>
    <property type="evidence" value="ECO:0007669"/>
    <property type="project" value="EnsemblFungi"/>
</dbReference>
<evidence type="ECO:0000313" key="9">
    <source>
        <dbReference type="EMBL" id="AET39231.1"/>
    </source>
</evidence>
<dbReference type="Gene3D" id="1.10.290.10">
    <property type="entry name" value="Topoisomerase I, domain 4"/>
    <property type="match status" value="1"/>
</dbReference>
<dbReference type="InterPro" id="IPR023405">
    <property type="entry name" value="Topo_IA_core_domain"/>
</dbReference>
<dbReference type="InterPro" id="IPR000380">
    <property type="entry name" value="Topo_IA"/>
</dbReference>
<sequence>MRVVCVAEKNSIAKAVAHTLSGGGTRMRPSRCKYIKNYDFQYKFNWVGQQAVDVTMTAVAGHLVHQDFGQEYSWNMCDPRELFRAEIVEIPNREIADNIGQECRDAQYLMIWTDCDREGEAIGWEIAQVAMRCNPQLDESRIHRAVFSHLGRDHVTRAANNPVRIDKNAVDAVKARCEIDLRAGYAFTRLLTGTLQCKVEAGPGGAARGNSKKRALISYGTCQFPTLGFVVDRYERIQRFVTEEFWLLQATLEESGSAGGGKVLFSWDRGHLFDRLCVLGIYETCSEHAENRAKVVHVSSKETSKYRPLPLTTVELQKNCSKFLRMSAKQSLDAAEKLYQKGFISYPRTETDVFSKQMDLRALVQQQTAHQQWGAYASGLLSNENSSSGNGFQWPRAGNHDDQAHPPIHPVTCVQPGGDLNFDEKRVYEYVVRHFLACCSQDGKGRSSKVQLQWHTESFSATGLQVLAENFLQVYTYQKWTSSAQLPILGLGDDILLSKVEMKSGKTLPPKYMTESELIMLMDANGIGTDATIAEHIEKIQERQYIKADGTAKSKVFKPTVLGRSLVHGFEDIGLEESFAKPFLRRDMEVDLKSICEGKKDRSSVLKHIVGMYTDYYEQTQRQRDKLIQAYDRIKQES</sequence>
<dbReference type="InterPro" id="IPR013825">
    <property type="entry name" value="Topo_IA_cen_sub2"/>
</dbReference>
<dbReference type="Gene3D" id="1.10.460.10">
    <property type="entry name" value="Topoisomerase I, domain 2"/>
    <property type="match status" value="1"/>
</dbReference>
<evidence type="ECO:0000256" key="6">
    <source>
        <dbReference type="RuleBase" id="RU362092"/>
    </source>
</evidence>
<comment type="function">
    <text evidence="6">Introduces a single-strand break via transesterification at a target site in duplex DNA. Releases the supercoiling and torsional tension of DNA introduced during the DNA replication and transcription by transiently cleaving and rejoining one strand of the DNA duplex. The scissile phosphodiester is attacked by the catalytic tyrosine of the enzyme, resulting in the formation of a DNA-(5'-phosphotyrosyl)-enzyme intermediate and the expulsion of a 3'-OH DNA strand.</text>
</comment>
<dbReference type="InterPro" id="IPR003602">
    <property type="entry name" value="Topo_IA_DNA-bd_dom"/>
</dbReference>
<dbReference type="PANTHER" id="PTHR11390">
    <property type="entry name" value="PROKARYOTIC DNA TOPOISOMERASE"/>
    <property type="match status" value="1"/>
</dbReference>
<dbReference type="STRING" id="931890.G8JT78"/>
<dbReference type="CDD" id="cd03362">
    <property type="entry name" value="TOPRIM_TopoIA_TopoIII"/>
    <property type="match status" value="1"/>
</dbReference>
<dbReference type="FunCoup" id="G8JT78">
    <property type="interactions" value="903"/>
</dbReference>
<dbReference type="GO" id="GO:0000722">
    <property type="term" value="P:telomere maintenance via recombination"/>
    <property type="evidence" value="ECO:0007669"/>
    <property type="project" value="EnsemblFungi"/>
</dbReference>
<dbReference type="SMART" id="SM00493">
    <property type="entry name" value="TOPRIM"/>
    <property type="match status" value="1"/>
</dbReference>
<dbReference type="GO" id="GO:0000018">
    <property type="term" value="P:regulation of DNA recombination"/>
    <property type="evidence" value="ECO:0007669"/>
    <property type="project" value="EnsemblFungi"/>
</dbReference>
<dbReference type="GO" id="GO:0006265">
    <property type="term" value="P:DNA topological change"/>
    <property type="evidence" value="ECO:0007669"/>
    <property type="project" value="EnsemblFungi"/>
</dbReference>
<dbReference type="GO" id="GO:0007004">
    <property type="term" value="P:telomere maintenance via telomerase"/>
    <property type="evidence" value="ECO:0007669"/>
    <property type="project" value="EnsemblFungi"/>
</dbReference>
<evidence type="ECO:0000256" key="3">
    <source>
        <dbReference type="ARBA" id="ARBA00023029"/>
    </source>
</evidence>
<gene>
    <name evidence="9" type="ordered locus">Ecym_4154</name>
</gene>
<dbReference type="GO" id="GO:0031422">
    <property type="term" value="C:RecQ family helicase-topoisomerase III complex"/>
    <property type="evidence" value="ECO:0007669"/>
    <property type="project" value="EnsemblFungi"/>
</dbReference>
<proteinExistence type="inferred from homology"/>
<dbReference type="PRINTS" id="PR00417">
    <property type="entry name" value="PRTPISMRASEI"/>
</dbReference>
<dbReference type="OMA" id="VIHNVYS"/>
<evidence type="ECO:0000259" key="8">
    <source>
        <dbReference type="PROSITE" id="PS52039"/>
    </source>
</evidence>
<dbReference type="GO" id="GO:0035861">
    <property type="term" value="C:site of double-strand break"/>
    <property type="evidence" value="ECO:0007669"/>
    <property type="project" value="EnsemblFungi"/>
</dbReference>
<dbReference type="OrthoDB" id="430051at2759"/>
<dbReference type="Gene3D" id="3.40.50.140">
    <property type="match status" value="1"/>
</dbReference>
<evidence type="ECO:0000256" key="5">
    <source>
        <dbReference type="ARBA" id="ARBA00023235"/>
    </source>
</evidence>
<keyword evidence="4 6" id="KW-0238">DNA-binding</keyword>
<keyword evidence="3 6" id="KW-0799">Topoisomerase</keyword>
<dbReference type="InterPro" id="IPR034144">
    <property type="entry name" value="TOPRIM_TopoIII"/>
</dbReference>
<feature type="domain" description="Topo IA-type catalytic" evidence="8">
    <location>
        <begin position="166"/>
        <end position="617"/>
    </location>
</feature>
<dbReference type="GO" id="GO:0005634">
    <property type="term" value="C:nucleus"/>
    <property type="evidence" value="ECO:0007669"/>
    <property type="project" value="EnsemblFungi"/>
</dbReference>
<evidence type="ECO:0000256" key="2">
    <source>
        <dbReference type="ARBA" id="ARBA00009446"/>
    </source>
</evidence>
<dbReference type="GO" id="GO:0003917">
    <property type="term" value="F:DNA topoisomerase type I (single strand cut, ATP-independent) activity"/>
    <property type="evidence" value="ECO:0007669"/>
    <property type="project" value="UniProtKB-EC"/>
</dbReference>
<dbReference type="Pfam" id="PF01751">
    <property type="entry name" value="Toprim"/>
    <property type="match status" value="1"/>
</dbReference>
<dbReference type="GeneID" id="11469337"/>
<dbReference type="InterPro" id="IPR013826">
    <property type="entry name" value="Topo_IA_cen_sub3"/>
</dbReference>
<dbReference type="InParanoid" id="G8JT78"/>
<dbReference type="eggNOG" id="KOG1956">
    <property type="taxonomic scope" value="Eukaryota"/>
</dbReference>
<dbReference type="Pfam" id="PF01131">
    <property type="entry name" value="Topoisom_bac"/>
    <property type="match status" value="1"/>
</dbReference>
<dbReference type="CDD" id="cd00186">
    <property type="entry name" value="TOP1Ac"/>
    <property type="match status" value="1"/>
</dbReference>
<dbReference type="PROSITE" id="PS00396">
    <property type="entry name" value="TOPO_IA_1"/>
    <property type="match status" value="1"/>
</dbReference>
<dbReference type="HOGENOM" id="CLU_002929_1_1_1"/>
<accession>G8JT78</accession>
<evidence type="ECO:0000256" key="1">
    <source>
        <dbReference type="ARBA" id="ARBA00000213"/>
    </source>
</evidence>
<dbReference type="SMART" id="SM00436">
    <property type="entry name" value="TOP1Bc"/>
    <property type="match status" value="1"/>
</dbReference>
<feature type="domain" description="Toprim" evidence="7">
    <location>
        <begin position="2"/>
        <end position="147"/>
    </location>
</feature>
<keyword evidence="10" id="KW-1185">Reference proteome</keyword>
<dbReference type="FunFam" id="1.10.290.10:FF:000001">
    <property type="entry name" value="DNA topoisomerase"/>
    <property type="match status" value="1"/>
</dbReference>
<dbReference type="AlphaFoldDB" id="G8JT78"/>
<dbReference type="RefSeq" id="XP_003646048.1">
    <property type="nucleotide sequence ID" value="XM_003646000.1"/>
</dbReference>
<dbReference type="Gene3D" id="2.70.20.10">
    <property type="entry name" value="Topoisomerase I, domain 3"/>
    <property type="match status" value="1"/>
</dbReference>
<dbReference type="PROSITE" id="PS50880">
    <property type="entry name" value="TOPRIM"/>
    <property type="match status" value="1"/>
</dbReference>
<dbReference type="GO" id="GO:0007064">
    <property type="term" value="P:mitotic sister chromatid cohesion"/>
    <property type="evidence" value="ECO:0007669"/>
    <property type="project" value="EnsemblFungi"/>
</dbReference>
<dbReference type="InterPro" id="IPR013824">
    <property type="entry name" value="Topo_IA_cen_sub1"/>
</dbReference>
<organism evidence="9 10">
    <name type="scientific">Eremothecium cymbalariae (strain CBS 270.75 / DBVPG 7215 / KCTC 17166 / NRRL Y-17582)</name>
    <name type="common">Yeast</name>
    <dbReference type="NCBI Taxonomy" id="931890"/>
    <lineage>
        <taxon>Eukaryota</taxon>
        <taxon>Fungi</taxon>
        <taxon>Dikarya</taxon>
        <taxon>Ascomycota</taxon>
        <taxon>Saccharomycotina</taxon>
        <taxon>Saccharomycetes</taxon>
        <taxon>Saccharomycetales</taxon>
        <taxon>Saccharomycetaceae</taxon>
        <taxon>Eremothecium</taxon>
    </lineage>
</organism>
<dbReference type="GO" id="GO:0003677">
    <property type="term" value="F:DNA binding"/>
    <property type="evidence" value="ECO:0007669"/>
    <property type="project" value="UniProtKB-KW"/>
</dbReference>
<dbReference type="GO" id="GO:0140226">
    <property type="term" value="F:RNA topoisomerase activity"/>
    <property type="evidence" value="ECO:0007669"/>
    <property type="project" value="EnsemblFungi"/>
</dbReference>
<dbReference type="EMBL" id="CP002500">
    <property type="protein sequence ID" value="AET39231.1"/>
    <property type="molecule type" value="Genomic_DNA"/>
</dbReference>
<keyword evidence="5 6" id="KW-0413">Isomerase</keyword>
<dbReference type="PROSITE" id="PS52039">
    <property type="entry name" value="TOPO_IA_2"/>
    <property type="match status" value="1"/>
</dbReference>
<dbReference type="Proteomes" id="UP000006790">
    <property type="component" value="Chromosome 4"/>
</dbReference>
<comment type="similarity">
    <text evidence="2 6">Belongs to the type IA topoisomerase family.</text>
</comment>
<dbReference type="KEGG" id="erc:Ecym_4154"/>
<dbReference type="SUPFAM" id="SSF56712">
    <property type="entry name" value="Prokaryotic type I DNA topoisomerase"/>
    <property type="match status" value="1"/>
</dbReference>
<evidence type="ECO:0000256" key="4">
    <source>
        <dbReference type="ARBA" id="ARBA00023125"/>
    </source>
</evidence>
<evidence type="ECO:0000259" key="7">
    <source>
        <dbReference type="PROSITE" id="PS50880"/>
    </source>
</evidence>
<reference evidence="10" key="1">
    <citation type="journal article" date="2012" name="G3 (Bethesda)">
        <title>Pichia sorbitophila, an interspecies yeast hybrid reveals early steps of genome resolution following polyploidization.</title>
        <authorList>
            <person name="Leh Louis V."/>
            <person name="Despons L."/>
            <person name="Friedrich A."/>
            <person name="Martin T."/>
            <person name="Durrens P."/>
            <person name="Casaregola S."/>
            <person name="Neuveglise C."/>
            <person name="Fairhead C."/>
            <person name="Marck C."/>
            <person name="Cruz J.A."/>
            <person name="Straub M.L."/>
            <person name="Kugler V."/>
            <person name="Sacerdot C."/>
            <person name="Uzunov Z."/>
            <person name="Thierry A."/>
            <person name="Weiss S."/>
            <person name="Bleykasten C."/>
            <person name="De Montigny J."/>
            <person name="Jacques N."/>
            <person name="Jung P."/>
            <person name="Lemaire M."/>
            <person name="Mallet S."/>
            <person name="Morel G."/>
            <person name="Richard G.F."/>
            <person name="Sarkar A."/>
            <person name="Savel G."/>
            <person name="Schacherer J."/>
            <person name="Seret M.L."/>
            <person name="Talla E."/>
            <person name="Samson G."/>
            <person name="Jubin C."/>
            <person name="Poulain J."/>
            <person name="Vacherie B."/>
            <person name="Barbe V."/>
            <person name="Pelletier E."/>
            <person name="Sherman D.J."/>
            <person name="Westhof E."/>
            <person name="Weissenbach J."/>
            <person name="Baret P.V."/>
            <person name="Wincker P."/>
            <person name="Gaillardin C."/>
            <person name="Dujon B."/>
            <person name="Souciet J.L."/>
        </authorList>
    </citation>
    <scope>NUCLEOTIDE SEQUENCE [LARGE SCALE GENOMIC DNA]</scope>
    <source>
        <strain evidence="10">CBS 270.75 / DBVPG 7215 / KCTC 17166 / NRRL Y-17582</strain>
    </source>
</reference>